<keyword evidence="2" id="KW-1185">Reference proteome</keyword>
<reference evidence="1 2" key="1">
    <citation type="journal article" date="2018" name="Mol. Biol. Evol.">
        <title>Broad Genomic Sampling Reveals a Smut Pathogenic Ancestry of the Fungal Clade Ustilaginomycotina.</title>
        <authorList>
            <person name="Kijpornyongpan T."/>
            <person name="Mondo S.J."/>
            <person name="Barry K."/>
            <person name="Sandor L."/>
            <person name="Lee J."/>
            <person name="Lipzen A."/>
            <person name="Pangilinan J."/>
            <person name="LaButti K."/>
            <person name="Hainaut M."/>
            <person name="Henrissat B."/>
            <person name="Grigoriev I.V."/>
            <person name="Spatafora J.W."/>
            <person name="Aime M.C."/>
        </authorList>
    </citation>
    <scope>NUCLEOTIDE SEQUENCE [LARGE SCALE GENOMIC DNA]</scope>
    <source>
        <strain evidence="1 2">SA 807</strain>
    </source>
</reference>
<feature type="non-terminal residue" evidence="1">
    <location>
        <position position="375"/>
    </location>
</feature>
<name>A0ACD0NLN0_9BASI</name>
<gene>
    <name evidence="1" type="ORF">IE53DRAFT_365237</name>
</gene>
<dbReference type="EMBL" id="KZ820779">
    <property type="protein sequence ID" value="PWN46685.1"/>
    <property type="molecule type" value="Genomic_DNA"/>
</dbReference>
<proteinExistence type="predicted"/>
<organism evidence="1 2">
    <name type="scientific">Violaceomyces palustris</name>
    <dbReference type="NCBI Taxonomy" id="1673888"/>
    <lineage>
        <taxon>Eukaryota</taxon>
        <taxon>Fungi</taxon>
        <taxon>Dikarya</taxon>
        <taxon>Basidiomycota</taxon>
        <taxon>Ustilaginomycotina</taxon>
        <taxon>Ustilaginomycetes</taxon>
        <taxon>Violaceomycetales</taxon>
        <taxon>Violaceomycetaceae</taxon>
        <taxon>Violaceomyces</taxon>
    </lineage>
</organism>
<evidence type="ECO:0000313" key="2">
    <source>
        <dbReference type="Proteomes" id="UP000245626"/>
    </source>
</evidence>
<sequence>MSTRYSTSTRASLWTERSQASCSTSPGALRTSLYSDSVGKTSPEEDDGSGNADEGLDDQAVGLGITSDDEHDENRPRRSCAAPIAPSPLISEGSPALSGPFAHHRAPSWTRKTDNLSLVMSSASSDAVKEVLESRPPLAHTVSDFSHLMHQSKVASQSPPRIPRRKESRSRCVSELSQRSTHTRNSPSSSSSLSNASRQSEISHDFETQIMNKVHLTRTLSTSTSSSSSSSFMEYGAYSPRGPPRSSSLKGSPNAPVSTTRSSTISLSRSPSVRRKGFKPMMEGMTAGDDDFHNLPVGQREPQTPPEYADAEIGPEFSHIFGAYADGRLNWDSKELDESLELDESNAVRMAEDGSAAIVEASGKPVSEVEAKVGP</sequence>
<protein>
    <submittedName>
        <fullName evidence="1">Uncharacterized protein</fullName>
    </submittedName>
</protein>
<dbReference type="Proteomes" id="UP000245626">
    <property type="component" value="Unassembled WGS sequence"/>
</dbReference>
<accession>A0ACD0NLN0</accession>
<evidence type="ECO:0000313" key="1">
    <source>
        <dbReference type="EMBL" id="PWN46685.1"/>
    </source>
</evidence>